<dbReference type="PROSITE" id="PS51257">
    <property type="entry name" value="PROKAR_LIPOPROTEIN"/>
    <property type="match status" value="1"/>
</dbReference>
<evidence type="ECO:0000313" key="3">
    <source>
        <dbReference type="EMBL" id="QJT23851.1"/>
    </source>
</evidence>
<dbReference type="RefSeq" id="WP_171277117.1">
    <property type="nucleotide sequence ID" value="NZ_CAWPJG010000001.1"/>
</dbReference>
<proteinExistence type="predicted"/>
<reference evidence="3 4" key="1">
    <citation type="submission" date="2019-03" db="EMBL/GenBank/DDBJ databases">
        <title>Novel transposon Tn6433 accelerates the dissemination of tet(E) in Aeromonas from aerobic biofilm under oxytetracycline stress.</title>
        <authorList>
            <person name="Shi Y."/>
            <person name="Tian Z."/>
            <person name="Zhang Y."/>
            <person name="Zhang H."/>
            <person name="Yang M."/>
        </authorList>
    </citation>
    <scope>NUCLEOTIDE SEQUENCE [LARGE SCALE GENOMIC DNA]</scope>
    <source>
        <strain evidence="3 4">T0.1-19</strain>
    </source>
</reference>
<evidence type="ECO:0000256" key="1">
    <source>
        <dbReference type="ARBA" id="ARBA00017922"/>
    </source>
</evidence>
<dbReference type="Pfam" id="PF08139">
    <property type="entry name" value="LPAM_1"/>
    <property type="match status" value="1"/>
</dbReference>
<name>A0A6M4YII8_AERME</name>
<keyword evidence="2" id="KW-0732">Signal</keyword>
<evidence type="ECO:0000313" key="4">
    <source>
        <dbReference type="Proteomes" id="UP000501427"/>
    </source>
</evidence>
<organism evidence="3 4">
    <name type="scientific">Aeromonas media</name>
    <dbReference type="NCBI Taxonomy" id="651"/>
    <lineage>
        <taxon>Bacteria</taxon>
        <taxon>Pseudomonadati</taxon>
        <taxon>Pseudomonadota</taxon>
        <taxon>Gammaproteobacteria</taxon>
        <taxon>Aeromonadales</taxon>
        <taxon>Aeromonadaceae</taxon>
        <taxon>Aeromonas</taxon>
    </lineage>
</organism>
<dbReference type="AlphaFoldDB" id="A0A6M4YII8"/>
<sequence length="75" mass="8290">MKRHLILLGAILVLSACSSTPSSEYTKAGASEAQRTDALSECQYQVKLNKIEDEEQAELINLCMQGKGFRLTPME</sequence>
<evidence type="ECO:0000256" key="2">
    <source>
        <dbReference type="ARBA" id="ARBA00022729"/>
    </source>
</evidence>
<dbReference type="InterPro" id="IPR012640">
    <property type="entry name" value="Membr_lipoprot_lipid_attach_CS"/>
</dbReference>
<protein>
    <recommendedName>
        <fullName evidence="1">Type IV secretion system putative lipoprotein virB7</fullName>
    </recommendedName>
</protein>
<dbReference type="Proteomes" id="UP000501427">
    <property type="component" value="Chromosome"/>
</dbReference>
<dbReference type="EMBL" id="CP038441">
    <property type="protein sequence ID" value="QJT23851.1"/>
    <property type="molecule type" value="Genomic_DNA"/>
</dbReference>
<gene>
    <name evidence="3" type="ORF">E4184_22180</name>
</gene>
<accession>A0A6M4YII8</accession>